<dbReference type="AlphaFoldDB" id="A0AA49GI00"/>
<dbReference type="CDD" id="cd02440">
    <property type="entry name" value="AdoMet_MTases"/>
    <property type="match status" value="1"/>
</dbReference>
<keyword evidence="2 8" id="KW-0489">Methyltransferase</keyword>
<dbReference type="GO" id="GO:0032259">
    <property type="term" value="P:methylation"/>
    <property type="evidence" value="ECO:0007669"/>
    <property type="project" value="UniProtKB-KW"/>
</dbReference>
<gene>
    <name evidence="8" type="primary">prmC</name>
    <name evidence="8" type="ORF">QYS48_26660</name>
</gene>
<evidence type="ECO:0000256" key="1">
    <source>
        <dbReference type="ARBA" id="ARBA00012771"/>
    </source>
</evidence>
<keyword evidence="9" id="KW-1185">Reference proteome</keyword>
<evidence type="ECO:0000256" key="4">
    <source>
        <dbReference type="ARBA" id="ARBA00022691"/>
    </source>
</evidence>
<evidence type="ECO:0000259" key="7">
    <source>
        <dbReference type="Pfam" id="PF17827"/>
    </source>
</evidence>
<dbReference type="EMBL" id="CP129970">
    <property type="protein sequence ID" value="WKK85441.2"/>
    <property type="molecule type" value="Genomic_DNA"/>
</dbReference>
<reference evidence="8" key="1">
    <citation type="submission" date="2023-08" db="EMBL/GenBank/DDBJ databases">
        <title>Comparative genomics and taxonomic characterization of three novel marine species of genus Marivirga.</title>
        <authorList>
            <person name="Muhammad N."/>
            <person name="Kim S.-G."/>
        </authorList>
    </citation>
    <scope>NUCLEOTIDE SEQUENCE [LARGE SCALE GENOMIC DNA]</scope>
    <source>
        <strain evidence="8">ABR2-2</strain>
    </source>
</reference>
<dbReference type="Pfam" id="PF05175">
    <property type="entry name" value="MTS"/>
    <property type="match status" value="1"/>
</dbReference>
<evidence type="ECO:0000313" key="8">
    <source>
        <dbReference type="EMBL" id="WKK85441.2"/>
    </source>
</evidence>
<dbReference type="Gene3D" id="3.40.50.150">
    <property type="entry name" value="Vaccinia Virus protein VP39"/>
    <property type="match status" value="1"/>
</dbReference>
<dbReference type="Pfam" id="PF17827">
    <property type="entry name" value="PrmC_N"/>
    <property type="match status" value="1"/>
</dbReference>
<dbReference type="InterPro" id="IPR040758">
    <property type="entry name" value="PrmC_N"/>
</dbReference>
<name>A0AA49GI00_9BACT</name>
<evidence type="ECO:0000256" key="3">
    <source>
        <dbReference type="ARBA" id="ARBA00022679"/>
    </source>
</evidence>
<proteinExistence type="predicted"/>
<dbReference type="InterPro" id="IPR019874">
    <property type="entry name" value="RF_methyltr_PrmC"/>
</dbReference>
<dbReference type="InterPro" id="IPR050320">
    <property type="entry name" value="N5-glutamine_MTase"/>
</dbReference>
<sequence length="284" mass="32436">MNSKALFDKIKSELIKFEEEAEAEAISYLILENIYQISRMDILIGKEVDENSEYSEKLESYLIELKSGKPIQHIMGRVEFYGRQFLVNSNVLIPRRETEELVHLILEQNPDLSEKTIIDIGTGSGIIPITIAKERKESILYAVDISSAAIATAKRNAQLNRAEIQFIHSDILSEDLSIPKCSIWISNPPYVRDIEKNKMHTKVLDYEPDLALFVEDNSPLIFYKRITKIAFDNLLNQGKLYFEINEAFGSEVQEILHNAGFGDVIIKKDMQGKDRFVYGTKSIA</sequence>
<dbReference type="NCBIfam" id="TIGR00536">
    <property type="entry name" value="hemK_fam"/>
    <property type="match status" value="1"/>
</dbReference>
<evidence type="ECO:0000256" key="5">
    <source>
        <dbReference type="ARBA" id="ARBA00048391"/>
    </source>
</evidence>
<dbReference type="Gene3D" id="1.10.8.10">
    <property type="entry name" value="DNA helicase RuvA subunit, C-terminal domain"/>
    <property type="match status" value="1"/>
</dbReference>
<dbReference type="PANTHER" id="PTHR18895">
    <property type="entry name" value="HEMK METHYLTRANSFERASE"/>
    <property type="match status" value="1"/>
</dbReference>
<dbReference type="InterPro" id="IPR004556">
    <property type="entry name" value="HemK-like"/>
</dbReference>
<dbReference type="SUPFAM" id="SSF53335">
    <property type="entry name" value="S-adenosyl-L-methionine-dependent methyltransferases"/>
    <property type="match status" value="1"/>
</dbReference>
<comment type="catalytic activity">
    <reaction evidence="5">
        <text>L-glutaminyl-[peptide chain release factor] + S-adenosyl-L-methionine = N(5)-methyl-L-glutaminyl-[peptide chain release factor] + S-adenosyl-L-homocysteine + H(+)</text>
        <dbReference type="Rhea" id="RHEA:42896"/>
        <dbReference type="Rhea" id="RHEA-COMP:10271"/>
        <dbReference type="Rhea" id="RHEA-COMP:10272"/>
        <dbReference type="ChEBI" id="CHEBI:15378"/>
        <dbReference type="ChEBI" id="CHEBI:30011"/>
        <dbReference type="ChEBI" id="CHEBI:57856"/>
        <dbReference type="ChEBI" id="CHEBI:59789"/>
        <dbReference type="ChEBI" id="CHEBI:61891"/>
        <dbReference type="EC" id="2.1.1.297"/>
    </reaction>
</comment>
<dbReference type="InterPro" id="IPR029063">
    <property type="entry name" value="SAM-dependent_MTases_sf"/>
</dbReference>
<feature type="domain" description="Release factor glutamine methyltransferase N-terminal" evidence="7">
    <location>
        <begin position="19"/>
        <end position="76"/>
    </location>
</feature>
<protein>
    <recommendedName>
        <fullName evidence="1">peptide chain release factor N(5)-glutamine methyltransferase</fullName>
        <ecNumber evidence="1">2.1.1.297</ecNumber>
    </recommendedName>
</protein>
<dbReference type="EC" id="2.1.1.297" evidence="1"/>
<dbReference type="RefSeq" id="WP_308355937.1">
    <property type="nucleotide sequence ID" value="NZ_CP129970.2"/>
</dbReference>
<organism evidence="8 9">
    <name type="scientific">Marivirga arenosa</name>
    <dbReference type="NCBI Taxonomy" id="3059076"/>
    <lineage>
        <taxon>Bacteria</taxon>
        <taxon>Pseudomonadati</taxon>
        <taxon>Bacteroidota</taxon>
        <taxon>Cytophagia</taxon>
        <taxon>Cytophagales</taxon>
        <taxon>Marivirgaceae</taxon>
        <taxon>Marivirga</taxon>
    </lineage>
</organism>
<dbReference type="Proteomes" id="UP001244443">
    <property type="component" value="Chromosome"/>
</dbReference>
<dbReference type="GO" id="GO:0102559">
    <property type="term" value="F:peptide chain release factor N(5)-glutamine methyltransferase activity"/>
    <property type="evidence" value="ECO:0007669"/>
    <property type="project" value="UniProtKB-EC"/>
</dbReference>
<keyword evidence="4" id="KW-0949">S-adenosyl-L-methionine</keyword>
<dbReference type="NCBIfam" id="TIGR03534">
    <property type="entry name" value="RF_mod_PrmC"/>
    <property type="match status" value="1"/>
</dbReference>
<dbReference type="PANTHER" id="PTHR18895:SF74">
    <property type="entry name" value="MTRF1L RELEASE FACTOR GLUTAMINE METHYLTRANSFERASE"/>
    <property type="match status" value="1"/>
</dbReference>
<feature type="domain" description="Methyltransferase small" evidence="6">
    <location>
        <begin position="104"/>
        <end position="198"/>
    </location>
</feature>
<accession>A0AA49GI00</accession>
<evidence type="ECO:0000313" key="9">
    <source>
        <dbReference type="Proteomes" id="UP001244443"/>
    </source>
</evidence>
<evidence type="ECO:0000256" key="2">
    <source>
        <dbReference type="ARBA" id="ARBA00022603"/>
    </source>
</evidence>
<dbReference type="InterPro" id="IPR007848">
    <property type="entry name" value="Small_mtfrase_dom"/>
</dbReference>
<keyword evidence="3 8" id="KW-0808">Transferase</keyword>
<evidence type="ECO:0000259" key="6">
    <source>
        <dbReference type="Pfam" id="PF05175"/>
    </source>
</evidence>